<gene>
    <name evidence="2" type="ORF">RIF25_16250</name>
</gene>
<dbReference type="RefSeq" id="WP_322879557.1">
    <property type="nucleotide sequence ID" value="NZ_JAVMIP010000027.1"/>
</dbReference>
<evidence type="ECO:0000313" key="2">
    <source>
        <dbReference type="EMBL" id="MDS3862351.1"/>
    </source>
</evidence>
<dbReference type="GO" id="GO:0015969">
    <property type="term" value="P:guanosine tetraphosphate metabolic process"/>
    <property type="evidence" value="ECO:0007669"/>
    <property type="project" value="InterPro"/>
</dbReference>
<keyword evidence="3" id="KW-1185">Reference proteome</keyword>
<dbReference type="CDD" id="cd05399">
    <property type="entry name" value="NT_Rel-Spo_like"/>
    <property type="match status" value="1"/>
</dbReference>
<sequence>MNSSEFYRFRRPYDRVLRQLMLELEFFIEDLVGINIYTLTSRLKTYQSAIEKSKRLNLKIHEMHDIAGIRVVVSTIDEVDVIARFFSRKSDSKDLIIESDKTIERANGYRARHLVLEFSGHYSRSMYPTCVEVQVLTLLQSTFNYISRAWIYKANLELSKEWLSDFQRISNELHDIDQRINQLQQQVIQSSLSSKPDDPITPFSCQKIVNDTLGETIQLRDSVDLVRMLIDVGCDTNGKLQNFLKRKDIMAMREQIINMDAESVKALVNFVAKMPIYSFYTLFGLRYESTKELIQSLDELK</sequence>
<reference evidence="3" key="1">
    <citation type="submission" date="2023-07" db="EMBL/GenBank/DDBJ databases">
        <authorList>
            <person name="Luz R."/>
            <person name="Cordeiro R."/>
            <person name="Fonseca A."/>
            <person name="Goncalves V."/>
        </authorList>
    </citation>
    <scope>NUCLEOTIDE SEQUENCE [LARGE SCALE GENOMIC DNA]</scope>
    <source>
        <strain evidence="3">BACA0444</strain>
    </source>
</reference>
<dbReference type="Proteomes" id="UP001268256">
    <property type="component" value="Unassembled WGS sequence"/>
</dbReference>
<feature type="domain" description="RelA/SpoT" evidence="1">
    <location>
        <begin position="41"/>
        <end position="158"/>
    </location>
</feature>
<dbReference type="Gene3D" id="3.30.460.10">
    <property type="entry name" value="Beta Polymerase, domain 2"/>
    <property type="match status" value="1"/>
</dbReference>
<protein>
    <recommendedName>
        <fullName evidence="1">RelA/SpoT domain-containing protein</fullName>
    </recommendedName>
</protein>
<evidence type="ECO:0000313" key="3">
    <source>
        <dbReference type="Proteomes" id="UP001268256"/>
    </source>
</evidence>
<comment type="caution">
    <text evidence="2">The sequence shown here is derived from an EMBL/GenBank/DDBJ whole genome shotgun (WGS) entry which is preliminary data.</text>
</comment>
<dbReference type="SUPFAM" id="SSF81301">
    <property type="entry name" value="Nucleotidyltransferase"/>
    <property type="match status" value="1"/>
</dbReference>
<dbReference type="SMART" id="SM00954">
    <property type="entry name" value="RelA_SpoT"/>
    <property type="match status" value="1"/>
</dbReference>
<evidence type="ECO:0000259" key="1">
    <source>
        <dbReference type="SMART" id="SM00954"/>
    </source>
</evidence>
<dbReference type="Pfam" id="PF04607">
    <property type="entry name" value="RelA_SpoT"/>
    <property type="match status" value="1"/>
</dbReference>
<dbReference type="InterPro" id="IPR007685">
    <property type="entry name" value="RelA_SpoT"/>
</dbReference>
<dbReference type="EMBL" id="JAVMIP010000027">
    <property type="protein sequence ID" value="MDS3862351.1"/>
    <property type="molecule type" value="Genomic_DNA"/>
</dbReference>
<dbReference type="InterPro" id="IPR052366">
    <property type="entry name" value="GTP_Pyrophosphokinase"/>
</dbReference>
<name>A0AAE4FUC7_9CYAN</name>
<dbReference type="AlphaFoldDB" id="A0AAE4FUC7"/>
<organism evidence="2 3">
    <name type="scientific">Pseudocalidococcus azoricus BACA0444</name>
    <dbReference type="NCBI Taxonomy" id="2918990"/>
    <lineage>
        <taxon>Bacteria</taxon>
        <taxon>Bacillati</taxon>
        <taxon>Cyanobacteriota</taxon>
        <taxon>Cyanophyceae</taxon>
        <taxon>Acaryochloridales</taxon>
        <taxon>Thermosynechococcaceae</taxon>
        <taxon>Pseudocalidococcus</taxon>
        <taxon>Pseudocalidococcus azoricus</taxon>
    </lineage>
</organism>
<dbReference type="InterPro" id="IPR043519">
    <property type="entry name" value="NT_sf"/>
</dbReference>
<proteinExistence type="predicted"/>
<dbReference type="PANTHER" id="PTHR47837:SF1">
    <property type="entry name" value="GTP PYROPHOSPHOKINASE YJBM"/>
    <property type="match status" value="1"/>
</dbReference>
<dbReference type="PANTHER" id="PTHR47837">
    <property type="entry name" value="GTP PYROPHOSPHOKINASE YJBM"/>
    <property type="match status" value="1"/>
</dbReference>
<accession>A0AAE4FUC7</accession>